<dbReference type="OrthoDB" id="9798982at2"/>
<evidence type="ECO:0000259" key="1">
    <source>
        <dbReference type="Pfam" id="PF08924"/>
    </source>
</evidence>
<dbReference type="SUPFAM" id="SSF51445">
    <property type="entry name" value="(Trans)glycosidases"/>
    <property type="match status" value="1"/>
</dbReference>
<reference evidence="3" key="1">
    <citation type="submission" date="2016-10" db="EMBL/GenBank/DDBJ databases">
        <authorList>
            <person name="Varghese N."/>
            <person name="Submissions S."/>
        </authorList>
    </citation>
    <scope>NUCLEOTIDE SEQUENCE [LARGE SCALE GENOMIC DNA]</scope>
    <source>
        <strain evidence="3">CGMCC 1.12041</strain>
    </source>
</reference>
<accession>A0A1I1RZX5</accession>
<sequence length="520" mass="56949">MPNGISTNRWCHPSASCLAAAGIAFVVRYYSRTTTMREKLLRPDEARQIAAAGIDLAVVYQDRGRQEVDFGGPRGELDANTALQQAAAVGQPPGSAIYFAVDTDFSRAQITRVVLPYFQAVRRIFSQAGGRYKIGVYGSGLTCRLLKEAPGLVDYAWLAEATGWRESRTYAAWDMKQFVNHANLCALGPDWQRCEARADFGQFRPIGSVRARARMAGRVVSTSLPLPLLAMPNAGAPAAFPPLPYGTPVEVLGEAGHGWLRVSVALDEGAVIGYVEVDGLARRTRAHERLDALSLPQVPEVHLARDNRNSSRANAGMHAYPLGEPRLPLRDPAASGPAKAAALTRLADWMDVERSARYRPTALTYCNIYAADYCFLAQVYLPRVWWNAKALAAFARGERPAPIYGRTLMEMRADHLHAWLLDFGAQFGWRRTADLDVLQAAVNAGGVAVICADREAEGRPGHITVVVPEVAGHAAVREADGTVRQPLQTQAGSRNHRYGSSGPDWWLGEQFRSFVMFLHD</sequence>
<name>A0A1I1RZX5_9BURK</name>
<feature type="domain" description="Rv2525c-like glycoside hydrolase-like" evidence="1">
    <location>
        <begin position="17"/>
        <end position="182"/>
    </location>
</feature>
<organism evidence="2 3">
    <name type="scientific">Massilia yuzhufengensis</name>
    <dbReference type="NCBI Taxonomy" id="1164594"/>
    <lineage>
        <taxon>Bacteria</taxon>
        <taxon>Pseudomonadati</taxon>
        <taxon>Pseudomonadota</taxon>
        <taxon>Betaproteobacteria</taxon>
        <taxon>Burkholderiales</taxon>
        <taxon>Oxalobacteraceae</taxon>
        <taxon>Telluria group</taxon>
        <taxon>Massilia</taxon>
    </lineage>
</organism>
<dbReference type="Gene3D" id="3.20.20.80">
    <property type="entry name" value="Glycosidases"/>
    <property type="match status" value="1"/>
</dbReference>
<evidence type="ECO:0000313" key="3">
    <source>
        <dbReference type="Proteomes" id="UP000198639"/>
    </source>
</evidence>
<dbReference type="STRING" id="1164594.SAMN05216204_12410"/>
<keyword evidence="3" id="KW-1185">Reference proteome</keyword>
<proteinExistence type="predicted"/>
<dbReference type="Pfam" id="PF08924">
    <property type="entry name" value="Rv2525c_GlyHyd-like"/>
    <property type="match status" value="1"/>
</dbReference>
<dbReference type="EMBL" id="FOLD01000024">
    <property type="protein sequence ID" value="SFD39846.1"/>
    <property type="molecule type" value="Genomic_DNA"/>
</dbReference>
<gene>
    <name evidence="2" type="ORF">SAMN05216204_12410</name>
</gene>
<protein>
    <recommendedName>
        <fullName evidence="1">Rv2525c-like glycoside hydrolase-like domain-containing protein</fullName>
    </recommendedName>
</protein>
<dbReference type="AlphaFoldDB" id="A0A1I1RZX5"/>
<dbReference type="InterPro" id="IPR015020">
    <property type="entry name" value="Rv2525c-like_Glyco_Hydro-like"/>
</dbReference>
<evidence type="ECO:0000313" key="2">
    <source>
        <dbReference type="EMBL" id="SFD39846.1"/>
    </source>
</evidence>
<dbReference type="InterPro" id="IPR017853">
    <property type="entry name" value="GH"/>
</dbReference>
<dbReference type="RefSeq" id="WP_091875930.1">
    <property type="nucleotide sequence ID" value="NZ_FOLD01000024.1"/>
</dbReference>
<dbReference type="Proteomes" id="UP000198639">
    <property type="component" value="Unassembled WGS sequence"/>
</dbReference>